<evidence type="ECO:0000313" key="9">
    <source>
        <dbReference type="Proteomes" id="UP000571857"/>
    </source>
</evidence>
<evidence type="ECO:0000313" key="5">
    <source>
        <dbReference type="EMBL" id="MXS25872.1"/>
    </source>
</evidence>
<evidence type="ECO:0000313" key="10">
    <source>
        <dbReference type="Proteomes" id="UP001241571"/>
    </source>
</evidence>
<evidence type="ECO:0000313" key="4">
    <source>
        <dbReference type="EMBL" id="MDL4934130.1"/>
    </source>
</evidence>
<feature type="chain" id="PRO_5044383407" evidence="1">
    <location>
        <begin position="23"/>
        <end position="152"/>
    </location>
</feature>
<dbReference type="EMBL" id="WVTI01000005">
    <property type="protein sequence ID" value="MXS25872.1"/>
    <property type="molecule type" value="Genomic_DNA"/>
</dbReference>
<organism evidence="3 9">
    <name type="scientific">Enterococcus gallinarum</name>
    <dbReference type="NCBI Taxonomy" id="1353"/>
    <lineage>
        <taxon>Bacteria</taxon>
        <taxon>Bacillati</taxon>
        <taxon>Bacillota</taxon>
        <taxon>Bacilli</taxon>
        <taxon>Lactobacillales</taxon>
        <taxon>Enterococcaceae</taxon>
        <taxon>Enterococcus</taxon>
    </lineage>
</organism>
<evidence type="ECO:0000256" key="1">
    <source>
        <dbReference type="SAM" id="SignalP"/>
    </source>
</evidence>
<dbReference type="RefSeq" id="WP_003125665.1">
    <property type="nucleotide sequence ID" value="NZ_BSYC01000001.1"/>
</dbReference>
<sequence>MKKLVILVACFLGFLGVSVTAAADEKNTDELVYEMTAGVGSQEISYIDEAGDEVVLSVEYIQPFARIAQGTYKVSKTVKGSWTASYNVKINSKEQITAATNLSIKALKGSILSSSLTHTTTKATCSFKQKAGTITTNASVTATISNGKLVVK</sequence>
<protein>
    <submittedName>
        <fullName evidence="3">DUF5626 family protein</fullName>
    </submittedName>
</protein>
<evidence type="ECO:0000313" key="6">
    <source>
        <dbReference type="EMBL" id="QOG28241.1"/>
    </source>
</evidence>
<proteinExistence type="predicted"/>
<gene>
    <name evidence="6" type="ORF">EGM181_13745</name>
    <name evidence="5" type="ORF">GTI89_07365</name>
    <name evidence="3" type="ORF">HWH42_02115</name>
    <name evidence="4" type="ORF">QRX88_00200</name>
</gene>
<dbReference type="Proteomes" id="UP000439965">
    <property type="component" value="Unassembled WGS sequence"/>
</dbReference>
<dbReference type="AlphaFoldDB" id="A0A2K3QXY0"/>
<dbReference type="Pfam" id="PF18540">
    <property type="entry name" value="DUF5626"/>
    <property type="match status" value="1"/>
</dbReference>
<dbReference type="Proteomes" id="UP000516696">
    <property type="component" value="Chromosome"/>
</dbReference>
<feature type="signal peptide" evidence="1">
    <location>
        <begin position="1"/>
        <end position="22"/>
    </location>
</feature>
<dbReference type="Gene3D" id="2.60.40.3860">
    <property type="match status" value="1"/>
</dbReference>
<feature type="domain" description="DUF5626" evidence="2">
    <location>
        <begin position="40"/>
        <end position="151"/>
    </location>
</feature>
<name>A0A2K3QXY0_ENTGA</name>
<dbReference type="GeneID" id="93225024"/>
<evidence type="ECO:0000313" key="3">
    <source>
        <dbReference type="EMBL" id="MBA0971401.1"/>
    </source>
</evidence>
<reference evidence="5 7" key="1">
    <citation type="submission" date="2019-04" db="EMBL/GenBank/DDBJ databases">
        <title>Step-wise assembly of the neonatal virome modulated by breast feeding.</title>
        <authorList>
            <person name="Liang G."/>
            <person name="Bushman F."/>
        </authorList>
    </citation>
    <scope>NUCLEOTIDE SEQUENCE [LARGE SCALE GENOMIC DNA]</scope>
    <source>
        <strain evidence="5 7">E3404</strain>
    </source>
</reference>
<evidence type="ECO:0000259" key="2">
    <source>
        <dbReference type="Pfam" id="PF18540"/>
    </source>
</evidence>
<evidence type="ECO:0000313" key="8">
    <source>
        <dbReference type="Proteomes" id="UP000516696"/>
    </source>
</evidence>
<dbReference type="EMBL" id="JABXJK010000009">
    <property type="protein sequence ID" value="MBA0971401.1"/>
    <property type="molecule type" value="Genomic_DNA"/>
</dbReference>
<dbReference type="Proteomes" id="UP001241571">
    <property type="component" value="Unassembled WGS sequence"/>
</dbReference>
<dbReference type="EMBL" id="JASUBT010000001">
    <property type="protein sequence ID" value="MDL4934130.1"/>
    <property type="molecule type" value="Genomic_DNA"/>
</dbReference>
<evidence type="ECO:0000313" key="7">
    <source>
        <dbReference type="Proteomes" id="UP000439965"/>
    </source>
</evidence>
<dbReference type="InterPro" id="IPR040491">
    <property type="entry name" value="DUF5626"/>
</dbReference>
<keyword evidence="1" id="KW-0732">Signal</keyword>
<dbReference type="Proteomes" id="UP000571857">
    <property type="component" value="Unassembled WGS sequence"/>
</dbReference>
<reference evidence="6 8" key="2">
    <citation type="submission" date="2020-03" db="EMBL/GenBank/DDBJ databases">
        <title>Characterization of ganglioside-mimicking enterococci.</title>
        <authorList>
            <person name="Patry R.T."/>
            <person name="Nothaft H."/>
            <person name="Bridger R."/>
            <person name="Shajahan A."/>
            <person name="Huynh S."/>
            <person name="Sanchez S."/>
            <person name="Azadi P."/>
            <person name="Cooper K."/>
            <person name="Miller W.G."/>
            <person name="Parker C.T."/>
            <person name="Wells L."/>
            <person name="Szymanski C.M."/>
        </authorList>
    </citation>
    <scope>NUCLEOTIDE SEQUENCE [LARGE SCALE GENOMIC DNA]</scope>
    <source>
        <strain evidence="6 8">EGM181</strain>
    </source>
</reference>
<dbReference type="EMBL" id="CP050485">
    <property type="protein sequence ID" value="QOG28241.1"/>
    <property type="molecule type" value="Genomic_DNA"/>
</dbReference>
<reference evidence="3 9" key="3">
    <citation type="submission" date="2020-06" db="EMBL/GenBank/DDBJ databases">
        <title>Crossreactivity between MHC class I-restricted antigens from cancer cells and an enterococcal bacteriophage.</title>
        <authorList>
            <person name="Fluckiger A."/>
            <person name="Daillere R."/>
            <person name="Sassi M."/>
            <person name="Cattoir V."/>
            <person name="Kroemer G."/>
            <person name="Zitvogel L."/>
        </authorList>
    </citation>
    <scope>NUCLEOTIDE SEQUENCE [LARGE SCALE GENOMIC DNA]</scope>
    <source>
        <strain evidence="3 9">EG4</strain>
    </source>
</reference>
<reference evidence="4 10" key="4">
    <citation type="submission" date="2023-06" db="EMBL/GenBank/DDBJ databases">
        <title>Acute promotion of culturable opportunistic pathogens and persistent increase of antibiotic resistance following antibiotic exposure in mouse gut microbiota.</title>
        <authorList>
            <person name="Li L."/>
            <person name="Wang B."/>
            <person name="Sun Y."/>
            <person name="Wang M."/>
            <person name="Xu H."/>
        </authorList>
    </citation>
    <scope>NUCLEOTIDE SEQUENCE [LARGE SCALE GENOMIC DNA]</scope>
    <source>
        <strain evidence="4 10">CRI2_2</strain>
    </source>
</reference>
<accession>A0A2K3QXY0</accession>